<proteinExistence type="predicted"/>
<evidence type="ECO:0000313" key="2">
    <source>
        <dbReference type="Proteomes" id="UP000095281"/>
    </source>
</evidence>
<sequence length="299" mass="35610">MNNYYNINFLQSSSSDADDEDNSSTNLKNKLIKRIEFHIDKEGKRWEFLQKITSQTVLDIVCEENLLEKLDERSDRIRLCCRYSLNYSCPFRAALVKRKATLFTRFEHNHFNENIIELNDNENSSTSDCQENDEMPTLSPCSPLNMNEPVTFELKSLEERMSQLAEIFSLIYKIYEENFVFIGNHQDQNGRLLILSDKNTHIKITEFRNCLLNNELTWTKIGVENFIKMSAIWDYYTRFRKDNGDRYVFCNECFQEFKFPADYTSANFAPHLRQHGKYKEYKEKKNEEEKKKKKNSKCD</sequence>
<dbReference type="AlphaFoldDB" id="A0A1I8BVL0"/>
<dbReference type="WBParaSite" id="MhA1_Contig681.frz3.gene10">
    <property type="protein sequence ID" value="MhA1_Contig681.frz3.gene10"/>
    <property type="gene ID" value="MhA1_Contig681.frz3.gene10"/>
</dbReference>
<name>A0A1I8BVL0_MELHA</name>
<organism evidence="2 3">
    <name type="scientific">Meloidogyne hapla</name>
    <name type="common">Root-knot nematode worm</name>
    <dbReference type="NCBI Taxonomy" id="6305"/>
    <lineage>
        <taxon>Eukaryota</taxon>
        <taxon>Metazoa</taxon>
        <taxon>Ecdysozoa</taxon>
        <taxon>Nematoda</taxon>
        <taxon>Chromadorea</taxon>
        <taxon>Rhabditida</taxon>
        <taxon>Tylenchina</taxon>
        <taxon>Tylenchomorpha</taxon>
        <taxon>Tylenchoidea</taxon>
        <taxon>Meloidogynidae</taxon>
        <taxon>Meloidogyninae</taxon>
        <taxon>Meloidogyne</taxon>
    </lineage>
</organism>
<reference evidence="3" key="1">
    <citation type="submission" date="2016-11" db="UniProtKB">
        <authorList>
            <consortium name="WormBaseParasite"/>
        </authorList>
    </citation>
    <scope>IDENTIFICATION</scope>
</reference>
<evidence type="ECO:0000313" key="3">
    <source>
        <dbReference type="WBParaSite" id="MhA1_Contig681.frz3.gene10"/>
    </source>
</evidence>
<accession>A0A1I8BVL0</accession>
<protein>
    <submittedName>
        <fullName evidence="3">C2H2-type domain-containing protein</fullName>
    </submittedName>
</protein>
<dbReference type="Proteomes" id="UP000095281">
    <property type="component" value="Unplaced"/>
</dbReference>
<evidence type="ECO:0000256" key="1">
    <source>
        <dbReference type="SAM" id="MobiDB-lite"/>
    </source>
</evidence>
<feature type="region of interest" description="Disordered" evidence="1">
    <location>
        <begin position="279"/>
        <end position="299"/>
    </location>
</feature>
<keyword evidence="2" id="KW-1185">Reference proteome</keyword>